<feature type="domain" description="Major facilitator superfamily (MFS) profile" evidence="5">
    <location>
        <begin position="15"/>
        <end position="418"/>
    </location>
</feature>
<evidence type="ECO:0000256" key="3">
    <source>
        <dbReference type="ARBA" id="ARBA00023136"/>
    </source>
</evidence>
<feature type="transmembrane region" description="Helical" evidence="4">
    <location>
        <begin position="273"/>
        <end position="294"/>
    </location>
</feature>
<keyword evidence="3 4" id="KW-0472">Membrane</keyword>
<feature type="transmembrane region" description="Helical" evidence="4">
    <location>
        <begin position="54"/>
        <end position="77"/>
    </location>
</feature>
<feature type="transmembrane region" description="Helical" evidence="4">
    <location>
        <begin position="392"/>
        <end position="414"/>
    </location>
</feature>
<dbReference type="SUPFAM" id="SSF103473">
    <property type="entry name" value="MFS general substrate transporter"/>
    <property type="match status" value="1"/>
</dbReference>
<feature type="transmembrane region" description="Helical" evidence="4">
    <location>
        <begin position="358"/>
        <end position="380"/>
    </location>
</feature>
<dbReference type="Proteomes" id="UP001271780">
    <property type="component" value="Unassembled WGS sequence"/>
</dbReference>
<dbReference type="InterPro" id="IPR036259">
    <property type="entry name" value="MFS_trans_sf"/>
</dbReference>
<evidence type="ECO:0000259" key="5">
    <source>
        <dbReference type="PROSITE" id="PS50850"/>
    </source>
</evidence>
<gene>
    <name evidence="6" type="ORF">RFM27_31865</name>
</gene>
<feature type="transmembrane region" description="Helical" evidence="4">
    <location>
        <begin position="12"/>
        <end position="34"/>
    </location>
</feature>
<feature type="transmembrane region" description="Helical" evidence="4">
    <location>
        <begin position="315"/>
        <end position="338"/>
    </location>
</feature>
<comment type="caution">
    <text evidence="6">The sequence shown here is derived from an EMBL/GenBank/DDBJ whole genome shotgun (WGS) entry which is preliminary data.</text>
</comment>
<organism evidence="6 7">
    <name type="scientific">Mesorhizobium dulcispinae</name>
    <dbReference type="NCBI Taxonomy" id="3072316"/>
    <lineage>
        <taxon>Bacteria</taxon>
        <taxon>Pseudomonadati</taxon>
        <taxon>Pseudomonadota</taxon>
        <taxon>Alphaproteobacteria</taxon>
        <taxon>Hyphomicrobiales</taxon>
        <taxon>Phyllobacteriaceae</taxon>
        <taxon>Mesorhizobium</taxon>
    </lineage>
</organism>
<dbReference type="RefSeq" id="WP_320319094.1">
    <property type="nucleotide sequence ID" value="NZ_JAVIIX010000037.1"/>
</dbReference>
<keyword evidence="7" id="KW-1185">Reference proteome</keyword>
<keyword evidence="1 4" id="KW-0812">Transmembrane</keyword>
<feature type="transmembrane region" description="Helical" evidence="4">
    <location>
        <begin position="237"/>
        <end position="261"/>
    </location>
</feature>
<reference evidence="6 7" key="1">
    <citation type="submission" date="2023-08" db="EMBL/GenBank/DDBJ databases">
        <title>Implementing the SeqCode for naming new Mesorhizobium species isolated from Vachellia karroo root nodules.</title>
        <authorList>
            <person name="Van Lill M."/>
        </authorList>
    </citation>
    <scope>NUCLEOTIDE SEQUENCE [LARGE SCALE GENOMIC DNA]</scope>
    <source>
        <strain evidence="6 7">VK23A</strain>
    </source>
</reference>
<dbReference type="Pfam" id="PF07690">
    <property type="entry name" value="MFS_1"/>
    <property type="match status" value="1"/>
</dbReference>
<dbReference type="PANTHER" id="PTHR11360">
    <property type="entry name" value="MONOCARBOXYLATE TRANSPORTER"/>
    <property type="match status" value="1"/>
</dbReference>
<dbReference type="InterPro" id="IPR011701">
    <property type="entry name" value="MFS"/>
</dbReference>
<accession>A0ABU4XPJ9</accession>
<evidence type="ECO:0000313" key="7">
    <source>
        <dbReference type="Proteomes" id="UP001271780"/>
    </source>
</evidence>
<name>A0ABU4XPJ9_9HYPH</name>
<evidence type="ECO:0000256" key="2">
    <source>
        <dbReference type="ARBA" id="ARBA00022989"/>
    </source>
</evidence>
<proteinExistence type="predicted"/>
<dbReference type="InterPro" id="IPR050327">
    <property type="entry name" value="Proton-linked_MCT"/>
</dbReference>
<protein>
    <submittedName>
        <fullName evidence="6">MFS transporter</fullName>
    </submittedName>
</protein>
<evidence type="ECO:0000256" key="1">
    <source>
        <dbReference type="ARBA" id="ARBA00022692"/>
    </source>
</evidence>
<feature type="transmembrane region" description="Helical" evidence="4">
    <location>
        <begin position="84"/>
        <end position="103"/>
    </location>
</feature>
<dbReference type="EMBL" id="JAVIIZ010000039">
    <property type="protein sequence ID" value="MDX8476666.1"/>
    <property type="molecule type" value="Genomic_DNA"/>
</dbReference>
<dbReference type="PROSITE" id="PS50850">
    <property type="entry name" value="MFS"/>
    <property type="match status" value="1"/>
</dbReference>
<feature type="transmembrane region" description="Helical" evidence="4">
    <location>
        <begin position="109"/>
        <end position="130"/>
    </location>
</feature>
<sequence>MNPPAATAKPPLHYGWIVVAVTFLTQLTTAGAMSAPSVLLEPLQREFGWSTATISVSLSVRMAVFGLIAPFAAALMLRFGLRAIMATSAVIVALGMLASAAVTDPWQLTVLWGLVVGGGTGMTALVLGATVANRWFVNRRGLVIGIMTASSATGQLLFLPLYAVIDQSFGWQSVLVAVAAAMLLLVPLIVWLMRDHPADVGLAPYGAIGSPAPPPPQKNPVAATFEAAGVAVRSRDFWLLSSGFFVCGLSTSGLIGAHLVAACSDHGISQVSSAGLLALMGGFDLVGTVASGWLSDRWNNQRLLCIYYCLRGLSLVFLPMAIGNSFLALTVFAAFYGLDWFATLPPTIRMTTATFGKTLGPLVFGWMFVAHQLGAAVATFAAGLTRTVEGTYAPAFVVSGLLCVVAGVLCLFIGRKPALDETRFETVSVNV</sequence>
<evidence type="ECO:0000313" key="6">
    <source>
        <dbReference type="EMBL" id="MDX8476666.1"/>
    </source>
</evidence>
<feature type="transmembrane region" description="Helical" evidence="4">
    <location>
        <begin position="171"/>
        <end position="192"/>
    </location>
</feature>
<evidence type="ECO:0000256" key="4">
    <source>
        <dbReference type="SAM" id="Phobius"/>
    </source>
</evidence>
<keyword evidence="2 4" id="KW-1133">Transmembrane helix</keyword>
<dbReference type="PANTHER" id="PTHR11360:SF290">
    <property type="entry name" value="MONOCARBOXYLATE MFS PERMEASE"/>
    <property type="match status" value="1"/>
</dbReference>
<dbReference type="Gene3D" id="1.20.1250.20">
    <property type="entry name" value="MFS general substrate transporter like domains"/>
    <property type="match status" value="2"/>
</dbReference>
<dbReference type="InterPro" id="IPR020846">
    <property type="entry name" value="MFS_dom"/>
</dbReference>
<feature type="transmembrane region" description="Helical" evidence="4">
    <location>
        <begin position="142"/>
        <end position="165"/>
    </location>
</feature>
<dbReference type="CDD" id="cd17355">
    <property type="entry name" value="MFS_YcxA_like"/>
    <property type="match status" value="1"/>
</dbReference>